<gene>
    <name evidence="4" type="ORF">BJ986_001329</name>
</gene>
<keyword evidence="2" id="KW-1133">Transmembrane helix</keyword>
<dbReference type="RefSeq" id="WP_337794937.1">
    <property type="nucleotide sequence ID" value="NZ_JACCAB010000001.1"/>
</dbReference>
<name>A0A852WNL4_9MICO</name>
<feature type="region of interest" description="Disordered" evidence="1">
    <location>
        <begin position="113"/>
        <end position="134"/>
    </location>
</feature>
<evidence type="ECO:0000256" key="2">
    <source>
        <dbReference type="SAM" id="Phobius"/>
    </source>
</evidence>
<evidence type="ECO:0000313" key="5">
    <source>
        <dbReference type="Proteomes" id="UP000573599"/>
    </source>
</evidence>
<feature type="transmembrane region" description="Helical" evidence="2">
    <location>
        <begin position="703"/>
        <end position="724"/>
    </location>
</feature>
<comment type="caution">
    <text evidence="4">The sequence shown here is derived from an EMBL/GenBank/DDBJ whole genome shotgun (WGS) entry which is preliminary data.</text>
</comment>
<sequence length="740" mass="76728">MTRRARLCLAGLFSSLLVTLLSVLLPGATAVAAGETTGTTGGTIGASTGGSNPIILIGTGGLTWSDVSPKDTPALWSFLRDGSTAALSVRSVFPNTCPVDGWLSLSAGNRAAAPGKAQDGSRANTDPCPPIPEVSSGVVPGWNTYVKAARDLKFDSTLGTLGEQLASNRQCVQAVGPGAGVGAAYLSGAVPRYAAFDPQQLTGLLSRCRVTLVDVGSLRDPRDLPTGEVPTQPGTRQAQAIAIDRRIGAVLAAAPSGSDLVVASLSDAGASERLRLVAAKGPRFGSGTLYSPSTRQDGLVQSPDLTVTALNAAGVPIPSTLGGFPLRRGTAGANSEAAAQDRLMHLLDFDQASHEVHPLVPPFFNAVVLAQIAIYLLAAIVWRRDFGSIEQRLRLLSITRRVAVVAAAIPASTFLANLIPWWRFPIPMLAAVLSVGLFVAVISAIALLGPWARRLTGPMVVVALATMVVLGGDVMLGSHLQISSLMGLQPVVGGRFYGMGNVTFALFATAALLLCIAVSNHYVRQGNPRAGAAAALAIGLVAVVVDGYPGWGADGGGPPALLPGLVYLVLAILGIKMTWRRGALVAAGTVALFLLVGFLDSLRGPENQSHLGRFFRSIFTGGAGDIIVRKLQQNLDVLFGNYPLALLVPIALVFVIVILARPTSWGSRSLQRSYEACPTLRPGLIALLITLTIGFAINDSGVAIPANGAIIAIPLIIAVSVRALEDEARESATTRASRRG</sequence>
<dbReference type="EMBL" id="JACCAB010000001">
    <property type="protein sequence ID" value="NYG06842.1"/>
    <property type="molecule type" value="Genomic_DNA"/>
</dbReference>
<feature type="chain" id="PRO_5033056113" evidence="3">
    <location>
        <begin position="33"/>
        <end position="740"/>
    </location>
</feature>
<feature type="transmembrane region" description="Helical" evidence="2">
    <location>
        <begin position="428"/>
        <end position="448"/>
    </location>
</feature>
<feature type="transmembrane region" description="Helical" evidence="2">
    <location>
        <begin position="557"/>
        <end position="575"/>
    </location>
</feature>
<feature type="transmembrane region" description="Helical" evidence="2">
    <location>
        <begin position="582"/>
        <end position="599"/>
    </location>
</feature>
<organism evidence="4 5">
    <name type="scientific">Pedococcus badiiscoriae</name>
    <dbReference type="NCBI Taxonomy" id="642776"/>
    <lineage>
        <taxon>Bacteria</taxon>
        <taxon>Bacillati</taxon>
        <taxon>Actinomycetota</taxon>
        <taxon>Actinomycetes</taxon>
        <taxon>Micrococcales</taxon>
        <taxon>Intrasporangiaceae</taxon>
        <taxon>Pedococcus</taxon>
    </lineage>
</organism>
<accession>A0A852WNL4</accession>
<evidence type="ECO:0000256" key="1">
    <source>
        <dbReference type="SAM" id="MobiDB-lite"/>
    </source>
</evidence>
<keyword evidence="5" id="KW-1185">Reference proteome</keyword>
<reference evidence="4 5" key="1">
    <citation type="submission" date="2020-07" db="EMBL/GenBank/DDBJ databases">
        <title>Sequencing the genomes of 1000 actinobacteria strains.</title>
        <authorList>
            <person name="Klenk H.-P."/>
        </authorList>
    </citation>
    <scope>NUCLEOTIDE SEQUENCE [LARGE SCALE GENOMIC DNA]</scope>
    <source>
        <strain evidence="4 5">DSM 23987</strain>
    </source>
</reference>
<keyword evidence="2" id="KW-0472">Membrane</keyword>
<feature type="transmembrane region" description="Helical" evidence="2">
    <location>
        <begin position="363"/>
        <end position="382"/>
    </location>
</feature>
<feature type="transmembrane region" description="Helical" evidence="2">
    <location>
        <begin position="642"/>
        <end position="660"/>
    </location>
</feature>
<protein>
    <submittedName>
        <fullName evidence="4">Uncharacterized protein</fullName>
    </submittedName>
</protein>
<dbReference type="AlphaFoldDB" id="A0A852WNL4"/>
<proteinExistence type="predicted"/>
<feature type="transmembrane region" description="Helical" evidence="2">
    <location>
        <begin position="402"/>
        <end position="422"/>
    </location>
</feature>
<evidence type="ECO:0000256" key="3">
    <source>
        <dbReference type="SAM" id="SignalP"/>
    </source>
</evidence>
<feature type="transmembrane region" description="Helical" evidence="2">
    <location>
        <begin position="680"/>
        <end position="697"/>
    </location>
</feature>
<keyword evidence="2" id="KW-0812">Transmembrane</keyword>
<evidence type="ECO:0000313" key="4">
    <source>
        <dbReference type="EMBL" id="NYG06842.1"/>
    </source>
</evidence>
<feature type="transmembrane region" description="Helical" evidence="2">
    <location>
        <begin position="496"/>
        <end position="518"/>
    </location>
</feature>
<dbReference type="Proteomes" id="UP000573599">
    <property type="component" value="Unassembled WGS sequence"/>
</dbReference>
<feature type="transmembrane region" description="Helical" evidence="2">
    <location>
        <begin position="455"/>
        <end position="476"/>
    </location>
</feature>
<keyword evidence="3" id="KW-0732">Signal</keyword>
<feature type="signal peptide" evidence="3">
    <location>
        <begin position="1"/>
        <end position="32"/>
    </location>
</feature>
<feature type="transmembrane region" description="Helical" evidence="2">
    <location>
        <begin position="530"/>
        <end position="551"/>
    </location>
</feature>